<feature type="transmembrane region" description="Helical" evidence="4">
    <location>
        <begin position="444"/>
        <end position="465"/>
    </location>
</feature>
<dbReference type="EMBL" id="MU806087">
    <property type="protein sequence ID" value="KAJ3840246.1"/>
    <property type="molecule type" value="Genomic_DNA"/>
</dbReference>
<keyword evidence="4" id="KW-0472">Membrane</keyword>
<feature type="transmembrane region" description="Helical" evidence="4">
    <location>
        <begin position="160"/>
        <end position="181"/>
    </location>
</feature>
<dbReference type="SUPFAM" id="SSF103473">
    <property type="entry name" value="MFS general substrate transporter"/>
    <property type="match status" value="1"/>
</dbReference>
<feature type="region of interest" description="Disordered" evidence="3">
    <location>
        <begin position="1"/>
        <end position="20"/>
    </location>
</feature>
<sequence>MTDSEKQPQDQQLVDGFTAPRRCIRDSAATYPSSNPPESIDGHTEESATSLVSEGGLKAYLTVFGAFLALFCTFGQMNAFGTFQAWYTTHQLSTLDSSTISWIGSLQFWVFFFSGGPIGYLFDRYGPRKLMLVGTICYVLSIMMTSISTQYYQYILSQGVLFGLGVGLMFVPNSFYTLALAKRGKQSQLHRFYPSLSSVATHFVTYRATATGIAMAGSGIGGVVFPIMLQDLFERVGFGWATRISGLLCGVLCGIAILIVSSNQSDSAKKAPTQLAGFKCFKEVKYMLLAAGGSLVALGCFVPYFYVVDYAQSLGISSHMAFVVLALMNAGGVFGRIAPAILSDSFGRFNLLVPTAFIAGLLNLICWMFAHNLPTLIVFSILYGFFSGAFISVITPCVAQISDIREIGMRIGILYSIISFPALLGEPIAGKLLDLNHGSYNGMIIFAGTSMIAGSLLILGVKLLINRRMLARV</sequence>
<comment type="similarity">
    <text evidence="2">Belongs to the major facilitator superfamily. Monocarboxylate porter (TC 2.A.1.13) family.</text>
</comment>
<feature type="transmembrane region" description="Helical" evidence="4">
    <location>
        <begin position="204"/>
        <end position="228"/>
    </location>
</feature>
<feature type="transmembrane region" description="Helical" evidence="4">
    <location>
        <begin position="286"/>
        <end position="307"/>
    </location>
</feature>
<organism evidence="6 7">
    <name type="scientific">Lentinula raphanica</name>
    <dbReference type="NCBI Taxonomy" id="153919"/>
    <lineage>
        <taxon>Eukaryota</taxon>
        <taxon>Fungi</taxon>
        <taxon>Dikarya</taxon>
        <taxon>Basidiomycota</taxon>
        <taxon>Agaricomycotina</taxon>
        <taxon>Agaricomycetes</taxon>
        <taxon>Agaricomycetidae</taxon>
        <taxon>Agaricales</taxon>
        <taxon>Marasmiineae</taxon>
        <taxon>Omphalotaceae</taxon>
        <taxon>Lentinula</taxon>
    </lineage>
</organism>
<feature type="transmembrane region" description="Helical" evidence="4">
    <location>
        <begin position="407"/>
        <end position="424"/>
    </location>
</feature>
<dbReference type="AlphaFoldDB" id="A0AA38PCW0"/>
<proteinExistence type="inferred from homology"/>
<dbReference type="Pfam" id="PF07690">
    <property type="entry name" value="MFS_1"/>
    <property type="match status" value="1"/>
</dbReference>
<comment type="subcellular location">
    <subcellularLocation>
        <location evidence="1">Membrane</location>
        <topology evidence="1">Multi-pass membrane protein</topology>
    </subcellularLocation>
</comment>
<evidence type="ECO:0000256" key="4">
    <source>
        <dbReference type="SAM" id="Phobius"/>
    </source>
</evidence>
<feature type="transmembrane region" description="Helical" evidence="4">
    <location>
        <begin position="240"/>
        <end position="260"/>
    </location>
</feature>
<dbReference type="GO" id="GO:0022857">
    <property type="term" value="F:transmembrane transporter activity"/>
    <property type="evidence" value="ECO:0007669"/>
    <property type="project" value="InterPro"/>
</dbReference>
<feature type="transmembrane region" description="Helical" evidence="4">
    <location>
        <begin position="319"/>
        <end position="337"/>
    </location>
</feature>
<feature type="transmembrane region" description="Helical" evidence="4">
    <location>
        <begin position="376"/>
        <end position="395"/>
    </location>
</feature>
<dbReference type="PANTHER" id="PTHR11360">
    <property type="entry name" value="MONOCARBOXYLATE TRANSPORTER"/>
    <property type="match status" value="1"/>
</dbReference>
<feature type="region of interest" description="Disordered" evidence="3">
    <location>
        <begin position="27"/>
        <end position="46"/>
    </location>
</feature>
<feature type="transmembrane region" description="Helical" evidence="4">
    <location>
        <begin position="100"/>
        <end position="122"/>
    </location>
</feature>
<dbReference type="Proteomes" id="UP001163846">
    <property type="component" value="Unassembled WGS sequence"/>
</dbReference>
<feature type="domain" description="Major facilitator superfamily (MFS) profile" evidence="5">
    <location>
        <begin position="285"/>
        <end position="473"/>
    </location>
</feature>
<feature type="transmembrane region" description="Helical" evidence="4">
    <location>
        <begin position="349"/>
        <end position="370"/>
    </location>
</feature>
<dbReference type="PANTHER" id="PTHR11360:SF177">
    <property type="entry name" value="RIBOFLAVIN TRANSPORTER MCH5"/>
    <property type="match status" value="1"/>
</dbReference>
<keyword evidence="4" id="KW-0812">Transmembrane</keyword>
<evidence type="ECO:0000313" key="6">
    <source>
        <dbReference type="EMBL" id="KAJ3840246.1"/>
    </source>
</evidence>
<dbReference type="Gene3D" id="1.20.1250.20">
    <property type="entry name" value="MFS general substrate transporter like domains"/>
    <property type="match status" value="2"/>
</dbReference>
<name>A0AA38PCW0_9AGAR</name>
<dbReference type="InterPro" id="IPR036259">
    <property type="entry name" value="MFS_trans_sf"/>
</dbReference>
<protein>
    <submittedName>
        <fullName evidence="6">Major facilitator superfamily domain-containing protein</fullName>
    </submittedName>
</protein>
<dbReference type="CDD" id="cd17352">
    <property type="entry name" value="MFS_MCT_SLC16"/>
    <property type="match status" value="1"/>
</dbReference>
<keyword evidence="7" id="KW-1185">Reference proteome</keyword>
<dbReference type="GO" id="GO:0016020">
    <property type="term" value="C:membrane"/>
    <property type="evidence" value="ECO:0007669"/>
    <property type="project" value="UniProtKB-SubCell"/>
</dbReference>
<feature type="transmembrane region" description="Helical" evidence="4">
    <location>
        <begin position="129"/>
        <end position="148"/>
    </location>
</feature>
<dbReference type="InterPro" id="IPR020846">
    <property type="entry name" value="MFS_dom"/>
</dbReference>
<evidence type="ECO:0000256" key="2">
    <source>
        <dbReference type="ARBA" id="ARBA00006727"/>
    </source>
</evidence>
<evidence type="ECO:0000256" key="1">
    <source>
        <dbReference type="ARBA" id="ARBA00004141"/>
    </source>
</evidence>
<evidence type="ECO:0000256" key="3">
    <source>
        <dbReference type="SAM" id="MobiDB-lite"/>
    </source>
</evidence>
<evidence type="ECO:0000259" key="5">
    <source>
        <dbReference type="PROSITE" id="PS50850"/>
    </source>
</evidence>
<accession>A0AA38PCW0</accession>
<dbReference type="InterPro" id="IPR011701">
    <property type="entry name" value="MFS"/>
</dbReference>
<feature type="transmembrane region" description="Helical" evidence="4">
    <location>
        <begin position="59"/>
        <end position="80"/>
    </location>
</feature>
<dbReference type="PROSITE" id="PS50850">
    <property type="entry name" value="MFS"/>
    <property type="match status" value="1"/>
</dbReference>
<gene>
    <name evidence="6" type="ORF">F5878DRAFT_640535</name>
</gene>
<keyword evidence="4" id="KW-1133">Transmembrane helix</keyword>
<comment type="caution">
    <text evidence="6">The sequence shown here is derived from an EMBL/GenBank/DDBJ whole genome shotgun (WGS) entry which is preliminary data.</text>
</comment>
<evidence type="ECO:0000313" key="7">
    <source>
        <dbReference type="Proteomes" id="UP001163846"/>
    </source>
</evidence>
<reference evidence="6" key="1">
    <citation type="submission" date="2022-08" db="EMBL/GenBank/DDBJ databases">
        <authorList>
            <consortium name="DOE Joint Genome Institute"/>
            <person name="Min B."/>
            <person name="Riley R."/>
            <person name="Sierra-Patev S."/>
            <person name="Naranjo-Ortiz M."/>
            <person name="Looney B."/>
            <person name="Konkel Z."/>
            <person name="Slot J.C."/>
            <person name="Sakamoto Y."/>
            <person name="Steenwyk J.L."/>
            <person name="Rokas A."/>
            <person name="Carro J."/>
            <person name="Camarero S."/>
            <person name="Ferreira P."/>
            <person name="Molpeceres G."/>
            <person name="Ruiz-Duenas F.J."/>
            <person name="Serrano A."/>
            <person name="Henrissat B."/>
            <person name="Drula E."/>
            <person name="Hughes K.W."/>
            <person name="Mata J.L."/>
            <person name="Ishikawa N.K."/>
            <person name="Vargas-Isla R."/>
            <person name="Ushijima S."/>
            <person name="Smith C.A."/>
            <person name="Ahrendt S."/>
            <person name="Andreopoulos W."/>
            <person name="He G."/>
            <person name="Labutti K."/>
            <person name="Lipzen A."/>
            <person name="Ng V."/>
            <person name="Sandor L."/>
            <person name="Barry K."/>
            <person name="Martinez A.T."/>
            <person name="Xiao Y."/>
            <person name="Gibbons J.G."/>
            <person name="Terashima K."/>
            <person name="Hibbett D.S."/>
            <person name="Grigoriev I.V."/>
        </authorList>
    </citation>
    <scope>NUCLEOTIDE SEQUENCE</scope>
    <source>
        <strain evidence="6">TFB9207</strain>
    </source>
</reference>
<dbReference type="InterPro" id="IPR050327">
    <property type="entry name" value="Proton-linked_MCT"/>
</dbReference>